<comment type="subcellular location">
    <subcellularLocation>
        <location evidence="1">Periplasm</location>
    </subcellularLocation>
</comment>
<keyword evidence="4" id="KW-0732">Signal</keyword>
<dbReference type="Proteomes" id="UP000249700">
    <property type="component" value="Unassembled WGS sequence"/>
</dbReference>
<dbReference type="PANTHER" id="PTHR36307">
    <property type="entry name" value="FLAGELLA BASAL BODY P-RING FORMATION PROTEIN FLGA"/>
    <property type="match status" value="1"/>
</dbReference>
<reference evidence="8 9" key="1">
    <citation type="submission" date="2018-06" db="EMBL/GenBank/DDBJ databases">
        <title>Comparative analysis of microorganisms from saline springs in Andes Mountain Range, Colombia.</title>
        <authorList>
            <person name="Rubin E."/>
        </authorList>
    </citation>
    <scope>NUCLEOTIDE SEQUENCE [LARGE SCALE GENOMIC DNA]</scope>
    <source>
        <strain evidence="8 9">USBA-857</strain>
    </source>
</reference>
<evidence type="ECO:0000256" key="4">
    <source>
        <dbReference type="ARBA" id="ARBA00022729"/>
    </source>
</evidence>
<dbReference type="NCBIfam" id="TIGR03170">
    <property type="entry name" value="flgA_cterm"/>
    <property type="match status" value="1"/>
</dbReference>
<evidence type="ECO:0000313" key="9">
    <source>
        <dbReference type="Proteomes" id="UP000249700"/>
    </source>
</evidence>
<comment type="caution">
    <text evidence="8">The sequence shown here is derived from an EMBL/GenBank/DDBJ whole genome shotgun (WGS) entry which is preliminary data.</text>
</comment>
<evidence type="ECO:0000313" key="8">
    <source>
        <dbReference type="EMBL" id="RAR64623.1"/>
    </source>
</evidence>
<keyword evidence="8" id="KW-0966">Cell projection</keyword>
<protein>
    <recommendedName>
        <fullName evidence="3">Flagella basal body P-ring formation protein FlgA</fullName>
    </recommendedName>
</protein>
<dbReference type="SMART" id="SM00858">
    <property type="entry name" value="SAF"/>
    <property type="match status" value="1"/>
</dbReference>
<dbReference type="PANTHER" id="PTHR36307:SF1">
    <property type="entry name" value="FLAGELLA BASAL BODY P-RING FORMATION PROTEIN FLGA"/>
    <property type="match status" value="1"/>
</dbReference>
<accession>A0A328XZK2</accession>
<evidence type="ECO:0000256" key="5">
    <source>
        <dbReference type="ARBA" id="ARBA00022764"/>
    </source>
</evidence>
<comment type="function">
    <text evidence="6">Involved in the assembly process of the P-ring formation. It may associate with FlgF on the rod constituting a structure essential for the P-ring assembly or may act as a modulator protein for the P-ring assembly.</text>
</comment>
<gene>
    <name evidence="8" type="ORF">BCL93_101445</name>
</gene>
<dbReference type="AlphaFoldDB" id="A0A328XZK2"/>
<dbReference type="Gene3D" id="2.30.30.760">
    <property type="match status" value="1"/>
</dbReference>
<name>A0A328XZK2_9GAMM</name>
<keyword evidence="5" id="KW-0574">Periplasm</keyword>
<dbReference type="OrthoDB" id="6236246at2"/>
<dbReference type="InterPro" id="IPR039246">
    <property type="entry name" value="Flagellar_FlgA"/>
</dbReference>
<evidence type="ECO:0000256" key="2">
    <source>
        <dbReference type="ARBA" id="ARBA00010474"/>
    </source>
</evidence>
<dbReference type="Pfam" id="PF13144">
    <property type="entry name" value="ChapFlgA"/>
    <property type="match status" value="1"/>
</dbReference>
<dbReference type="EMBL" id="QLSX01000001">
    <property type="protein sequence ID" value="RAR64623.1"/>
    <property type="molecule type" value="Genomic_DNA"/>
</dbReference>
<dbReference type="Pfam" id="PF17656">
    <property type="entry name" value="ChapFlgA_N"/>
    <property type="match status" value="1"/>
</dbReference>
<dbReference type="InterPro" id="IPR013974">
    <property type="entry name" value="SAF"/>
</dbReference>
<dbReference type="Gene3D" id="3.90.1210.10">
    <property type="entry name" value="Antifreeze-like/N-acetylneuraminic acid synthase C-terminal domain"/>
    <property type="match status" value="1"/>
</dbReference>
<dbReference type="InterPro" id="IPR017585">
    <property type="entry name" value="SAF_FlgA"/>
</dbReference>
<comment type="similarity">
    <text evidence="2">Belongs to the FlgA family.</text>
</comment>
<proteinExistence type="inferred from homology"/>
<dbReference type="GO" id="GO:0044780">
    <property type="term" value="P:bacterial-type flagellum assembly"/>
    <property type="evidence" value="ECO:0007669"/>
    <property type="project" value="InterPro"/>
</dbReference>
<dbReference type="RefSeq" id="WP_112053468.1">
    <property type="nucleotide sequence ID" value="NZ_QLSX01000001.1"/>
</dbReference>
<evidence type="ECO:0000256" key="1">
    <source>
        <dbReference type="ARBA" id="ARBA00004418"/>
    </source>
</evidence>
<keyword evidence="8" id="KW-0282">Flagellum</keyword>
<keyword evidence="8" id="KW-0969">Cilium</keyword>
<evidence type="ECO:0000259" key="7">
    <source>
        <dbReference type="SMART" id="SM00858"/>
    </source>
</evidence>
<dbReference type="GO" id="GO:0042597">
    <property type="term" value="C:periplasmic space"/>
    <property type="evidence" value="ECO:0007669"/>
    <property type="project" value="UniProtKB-SubCell"/>
</dbReference>
<dbReference type="CDD" id="cd11614">
    <property type="entry name" value="SAF_CpaB_FlgA_like"/>
    <property type="match status" value="1"/>
</dbReference>
<sequence length="252" mass="27662">MPQTPCKPASRSRIASESHKRGLRFALSLCLMMWIAITAAPALAQNQALNQDQVLVEAVKRFLLDQAPEDAEEIRVEVFPPSAQFAACSSPRPFFPNRNQRQWGRVSVGVECSGSQDRYLQAEVEGTGSYVTAAERIETGTVIDQGMLTMRKGNLGRLPSGTIRHADEAIGMLTRRTITSGSTLREYQLRSVPLVEQRQTVSVEAKGSGFRVSREGEALEDGGMGDEVRIRLSRREIITGKVIGSGRVAVDF</sequence>
<feature type="domain" description="SAF" evidence="7">
    <location>
        <begin position="128"/>
        <end position="190"/>
    </location>
</feature>
<evidence type="ECO:0000256" key="3">
    <source>
        <dbReference type="ARBA" id="ARBA00014754"/>
    </source>
</evidence>
<dbReference type="InterPro" id="IPR041231">
    <property type="entry name" value="FlgA_N"/>
</dbReference>
<evidence type="ECO:0000256" key="6">
    <source>
        <dbReference type="ARBA" id="ARBA00025643"/>
    </source>
</evidence>
<organism evidence="8 9">
    <name type="scientific">Onishia taeanensis</name>
    <dbReference type="NCBI Taxonomy" id="284577"/>
    <lineage>
        <taxon>Bacteria</taxon>
        <taxon>Pseudomonadati</taxon>
        <taxon>Pseudomonadota</taxon>
        <taxon>Gammaproteobacteria</taxon>
        <taxon>Oceanospirillales</taxon>
        <taxon>Halomonadaceae</taxon>
        <taxon>Onishia</taxon>
    </lineage>
</organism>